<keyword evidence="2" id="KW-1185">Reference proteome</keyword>
<name>V8CPH3_9BACT</name>
<dbReference type="AlphaFoldDB" id="V8CPH3"/>
<reference evidence="1 2" key="1">
    <citation type="submission" date="2013-10" db="EMBL/GenBank/DDBJ databases">
        <title>The Genome Sequence of Prevotella nigrescens CC14M.</title>
        <authorList>
            <consortium name="The Broad Institute Genomics Platform"/>
            <person name="Earl A."/>
            <person name="Allen-Vercoe E."/>
            <person name="Daigneault M."/>
            <person name="Young S.K."/>
            <person name="Zeng Q."/>
            <person name="Gargeya S."/>
            <person name="Fitzgerald M."/>
            <person name="Abouelleil A."/>
            <person name="Alvarado L."/>
            <person name="Chapman S.B."/>
            <person name="Gainer-Dewar J."/>
            <person name="Goldberg J."/>
            <person name="Griggs A."/>
            <person name="Gujja S."/>
            <person name="Hansen M."/>
            <person name="Howarth C."/>
            <person name="Imamovic A."/>
            <person name="Ireland A."/>
            <person name="Larimer J."/>
            <person name="McCowan C."/>
            <person name="Murphy C."/>
            <person name="Pearson M."/>
            <person name="Poon T.W."/>
            <person name="Priest M."/>
            <person name="Roberts A."/>
            <person name="Saif S."/>
            <person name="Shea T."/>
            <person name="Sykes S."/>
            <person name="Wortman J."/>
            <person name="Nusbaum C."/>
            <person name="Birren B."/>
        </authorList>
    </citation>
    <scope>NUCLEOTIDE SEQUENCE [LARGE SCALE GENOMIC DNA]</scope>
    <source>
        <strain evidence="1 2">CC14M</strain>
    </source>
</reference>
<evidence type="ECO:0000313" key="2">
    <source>
        <dbReference type="Proteomes" id="UP000018727"/>
    </source>
</evidence>
<evidence type="ECO:0000313" key="1">
    <source>
        <dbReference type="EMBL" id="ETD28920.1"/>
    </source>
</evidence>
<organism evidence="1 2">
    <name type="scientific">Prevotella nigrescens CC14M</name>
    <dbReference type="NCBI Taxonomy" id="1073366"/>
    <lineage>
        <taxon>Bacteria</taxon>
        <taxon>Pseudomonadati</taxon>
        <taxon>Bacteroidota</taxon>
        <taxon>Bacteroidia</taxon>
        <taxon>Bacteroidales</taxon>
        <taxon>Prevotellaceae</taxon>
        <taxon>Prevotella</taxon>
    </lineage>
</organism>
<comment type="caution">
    <text evidence="1">The sequence shown here is derived from an EMBL/GenBank/DDBJ whole genome shotgun (WGS) entry which is preliminary data.</text>
</comment>
<dbReference type="Proteomes" id="UP000018727">
    <property type="component" value="Unassembled WGS sequence"/>
</dbReference>
<dbReference type="PATRIC" id="fig|1073366.3.peg.1004"/>
<sequence length="48" mass="5457">MGQVQILDFNVLDTFSFIIQNSVAKICKVLYQSKKNAAKESSLNVFLY</sequence>
<dbReference type="HOGENOM" id="CLU_3156334_0_0_10"/>
<protein>
    <submittedName>
        <fullName evidence="1">Uncharacterized protein</fullName>
    </submittedName>
</protein>
<proteinExistence type="predicted"/>
<accession>V8CPH3</accession>
<dbReference type="EMBL" id="AZJH01000012">
    <property type="protein sequence ID" value="ETD28920.1"/>
    <property type="molecule type" value="Genomic_DNA"/>
</dbReference>
<gene>
    <name evidence="1" type="ORF">HMPREF1173_00963</name>
</gene>